<evidence type="ECO:0000313" key="6">
    <source>
        <dbReference type="Proteomes" id="UP000298663"/>
    </source>
</evidence>
<evidence type="ECO:0000256" key="3">
    <source>
        <dbReference type="PROSITE-ProRule" id="PRU00023"/>
    </source>
</evidence>
<evidence type="ECO:0000256" key="2">
    <source>
        <dbReference type="ARBA" id="ARBA00023043"/>
    </source>
</evidence>
<keyword evidence="6" id="KW-1185">Reference proteome</keyword>
<dbReference type="STRING" id="34508.A0A4U8UZD8"/>
<feature type="compositionally biased region" description="Polar residues" evidence="4">
    <location>
        <begin position="465"/>
        <end position="492"/>
    </location>
</feature>
<feature type="repeat" description="ANK" evidence="3">
    <location>
        <begin position="61"/>
        <end position="93"/>
    </location>
</feature>
<evidence type="ECO:0000256" key="4">
    <source>
        <dbReference type="SAM" id="MobiDB-lite"/>
    </source>
</evidence>
<protein>
    <submittedName>
        <fullName evidence="5">Uncharacterized protein</fullName>
    </submittedName>
</protein>
<feature type="region of interest" description="Disordered" evidence="4">
    <location>
        <begin position="726"/>
        <end position="758"/>
    </location>
</feature>
<keyword evidence="1" id="KW-0677">Repeat</keyword>
<dbReference type="AlphaFoldDB" id="A0A4U8UZD8"/>
<dbReference type="InterPro" id="IPR036770">
    <property type="entry name" value="Ankyrin_rpt-contain_sf"/>
</dbReference>
<evidence type="ECO:0000313" key="5">
    <source>
        <dbReference type="EMBL" id="TMS38345.1"/>
    </source>
</evidence>
<feature type="region of interest" description="Disordered" evidence="4">
    <location>
        <begin position="430"/>
        <end position="497"/>
    </location>
</feature>
<comment type="caution">
    <text evidence="5">The sequence shown here is derived from an EMBL/GenBank/DDBJ whole genome shotgun (WGS) entry which is preliminary data.</text>
</comment>
<dbReference type="SMART" id="SM00248">
    <property type="entry name" value="ANK"/>
    <property type="match status" value="10"/>
</dbReference>
<dbReference type="PANTHER" id="PTHR24198:SF165">
    <property type="entry name" value="ANKYRIN REPEAT-CONTAINING PROTEIN-RELATED"/>
    <property type="match status" value="1"/>
</dbReference>
<keyword evidence="2 3" id="KW-0040">ANK repeat</keyword>
<dbReference type="EMBL" id="CM016762">
    <property type="protein sequence ID" value="TMS38345.1"/>
    <property type="molecule type" value="Genomic_DNA"/>
</dbReference>
<dbReference type="EMBL" id="AZBU02000001">
    <property type="protein sequence ID" value="TMS38345.1"/>
    <property type="molecule type" value="Genomic_DNA"/>
</dbReference>
<feature type="repeat" description="ANK" evidence="3">
    <location>
        <begin position="94"/>
        <end position="126"/>
    </location>
</feature>
<dbReference type="Proteomes" id="UP000298663">
    <property type="component" value="Chromosome X"/>
</dbReference>
<dbReference type="OrthoDB" id="10258888at2759"/>
<organism evidence="5 6">
    <name type="scientific">Steinernema carpocapsae</name>
    <name type="common">Entomopathogenic nematode</name>
    <dbReference type="NCBI Taxonomy" id="34508"/>
    <lineage>
        <taxon>Eukaryota</taxon>
        <taxon>Metazoa</taxon>
        <taxon>Ecdysozoa</taxon>
        <taxon>Nematoda</taxon>
        <taxon>Chromadorea</taxon>
        <taxon>Rhabditida</taxon>
        <taxon>Tylenchina</taxon>
        <taxon>Panagrolaimomorpha</taxon>
        <taxon>Strongyloidoidea</taxon>
        <taxon>Steinernematidae</taxon>
        <taxon>Steinernema</taxon>
    </lineage>
</organism>
<reference evidence="5 6" key="1">
    <citation type="journal article" date="2015" name="Genome Biol.">
        <title>Comparative genomics of Steinernema reveals deeply conserved gene regulatory networks.</title>
        <authorList>
            <person name="Dillman A.R."/>
            <person name="Macchietto M."/>
            <person name="Porter C.F."/>
            <person name="Rogers A."/>
            <person name="Williams B."/>
            <person name="Antoshechkin I."/>
            <person name="Lee M.M."/>
            <person name="Goodwin Z."/>
            <person name="Lu X."/>
            <person name="Lewis E.E."/>
            <person name="Goodrich-Blair H."/>
            <person name="Stock S.P."/>
            <person name="Adams B.J."/>
            <person name="Sternberg P.W."/>
            <person name="Mortazavi A."/>
        </authorList>
    </citation>
    <scope>NUCLEOTIDE SEQUENCE [LARGE SCALE GENOMIC DNA]</scope>
    <source>
        <strain evidence="5 6">ALL</strain>
    </source>
</reference>
<feature type="region of interest" description="Disordered" evidence="4">
    <location>
        <begin position="534"/>
        <end position="568"/>
    </location>
</feature>
<feature type="compositionally biased region" description="Basic residues" evidence="4">
    <location>
        <begin position="732"/>
        <end position="758"/>
    </location>
</feature>
<dbReference type="Gene3D" id="1.25.40.20">
    <property type="entry name" value="Ankyrin repeat-containing domain"/>
    <property type="match status" value="3"/>
</dbReference>
<evidence type="ECO:0000256" key="1">
    <source>
        <dbReference type="ARBA" id="ARBA00022737"/>
    </source>
</evidence>
<sequence>MSDTEYSSPWPSHNEAVENAIHQKDEQGRMPIHYRAQAKGVKMLEKILEIDESHLDIIDDEGHTPLIMAIIAGSNENAEFFLDRNANIDHQDYDKHSVVHYAVENAQLRVLKRLLRMNAKVGVSDKTGAQPLHYATRLREAPPEVCQEILVELLRAGANPNARDIDSRTPILWAAIHGNVDAMNAIIEGGGNKLAVDRDQLGVLHCSANYGHAQVIEYILDNTDRDIVHWKDKNGNTPIFYAASNGHSDCAGLLLQHETNPNDQDKRLRTPSHCAASRGHLKILQLLILKQYGASFEFGNYCGDLPIHEAIQSKSIPCVEYLLRMQPNAINASNYKGRTPLHLSAACENLEMISLLCGKGANVNPLMLNKNRLLTPLDIAKLRKNEEIIALLREQNALEANEFPEDELDLIKSSIKDTYITAHLNRPPFKEISCPEQEPLSKQLRMRSGDVKKSSKAKMEEYSRRSSSIDSEQPNRTQKCTSTSDLPQSRQSLRLGADAESKIRKIIHEELANSARKKSMDKRLHIDLDESSISPEAPLKKEHIRMVSSHAPRKKSKTNGGSSNNREDHHAASYVDADEAIFDKETDLRKIRKALYGSEAHSDSEMPSEGSAKKERKMVEFDEKQLFDNDWKKISKIKRSVGQQSQLRMIHEKAIFQELTHLKRIQLQYGKVQEKILVRSLVSNFCKMHGLNPAYFKYQSFYAWEKFLYGEFGILNSNSCISRNGNGFSAATRRRSARRHRRGRRSPTRRSRRPSCRS</sequence>
<feature type="compositionally biased region" description="Basic and acidic residues" evidence="4">
    <location>
        <begin position="447"/>
        <end position="464"/>
    </location>
</feature>
<dbReference type="Pfam" id="PF12796">
    <property type="entry name" value="Ank_2"/>
    <property type="match status" value="4"/>
</dbReference>
<dbReference type="PROSITE" id="PS50297">
    <property type="entry name" value="ANK_REP_REGION"/>
    <property type="match status" value="3"/>
</dbReference>
<dbReference type="PANTHER" id="PTHR24198">
    <property type="entry name" value="ANKYRIN REPEAT AND PROTEIN KINASE DOMAIN-CONTAINING PROTEIN"/>
    <property type="match status" value="1"/>
</dbReference>
<accession>A0A4U8UZD8</accession>
<feature type="repeat" description="ANK" evidence="3">
    <location>
        <begin position="336"/>
        <end position="364"/>
    </location>
</feature>
<feature type="repeat" description="ANK" evidence="3">
    <location>
        <begin position="166"/>
        <end position="198"/>
    </location>
</feature>
<name>A0A4U8UZD8_STECR</name>
<proteinExistence type="predicted"/>
<gene>
    <name evidence="5" type="ORF">L596_005091</name>
</gene>
<dbReference type="PROSITE" id="PS50088">
    <property type="entry name" value="ANK_REPEAT"/>
    <property type="match status" value="6"/>
</dbReference>
<feature type="repeat" description="ANK" evidence="3">
    <location>
        <begin position="234"/>
        <end position="266"/>
    </location>
</feature>
<dbReference type="InterPro" id="IPR002110">
    <property type="entry name" value="Ankyrin_rpt"/>
</dbReference>
<reference evidence="5 6" key="2">
    <citation type="journal article" date="2019" name="G3 (Bethesda)">
        <title>Hybrid Assembly of the Genome of the Entomopathogenic Nematode Steinernema carpocapsae Identifies the X-Chromosome.</title>
        <authorList>
            <person name="Serra L."/>
            <person name="Macchietto M."/>
            <person name="Macias-Munoz A."/>
            <person name="McGill C.J."/>
            <person name="Rodriguez I.M."/>
            <person name="Rodriguez B."/>
            <person name="Murad R."/>
            <person name="Mortazavi A."/>
        </authorList>
    </citation>
    <scope>NUCLEOTIDE SEQUENCE [LARGE SCALE GENOMIC DNA]</scope>
    <source>
        <strain evidence="5 6">ALL</strain>
    </source>
</reference>
<dbReference type="SUPFAM" id="SSF48403">
    <property type="entry name" value="Ankyrin repeat"/>
    <property type="match status" value="1"/>
</dbReference>
<feature type="repeat" description="ANK" evidence="3">
    <location>
        <begin position="127"/>
        <end position="165"/>
    </location>
</feature>